<name>A0ABX0GQC4_9ACTN</name>
<dbReference type="Gene3D" id="3.10.20.30">
    <property type="match status" value="1"/>
</dbReference>
<dbReference type="InterPro" id="IPR052045">
    <property type="entry name" value="Sulfur_Carrier/Prot_Modifier"/>
</dbReference>
<dbReference type="PANTHER" id="PTHR38031:SF1">
    <property type="entry name" value="SULFUR CARRIER PROTEIN CYSO"/>
    <property type="match status" value="1"/>
</dbReference>
<reference evidence="1 2" key="1">
    <citation type="submission" date="2020-03" db="EMBL/GenBank/DDBJ databases">
        <title>Two novel Motilibacter sp.</title>
        <authorList>
            <person name="Liu S."/>
        </authorList>
    </citation>
    <scope>NUCLEOTIDE SEQUENCE [LARGE SCALE GENOMIC DNA]</scope>
    <source>
        <strain evidence="1 2">E257</strain>
    </source>
</reference>
<dbReference type="InterPro" id="IPR012675">
    <property type="entry name" value="Beta-grasp_dom_sf"/>
</dbReference>
<accession>A0ABX0GQC4</accession>
<dbReference type="Pfam" id="PF02597">
    <property type="entry name" value="ThiS"/>
    <property type="match status" value="1"/>
</dbReference>
<evidence type="ECO:0000313" key="1">
    <source>
        <dbReference type="EMBL" id="NHC12321.1"/>
    </source>
</evidence>
<evidence type="ECO:0000313" key="2">
    <source>
        <dbReference type="Proteomes" id="UP000800981"/>
    </source>
</evidence>
<organism evidence="1 2">
    <name type="scientific">Motilibacter deserti</name>
    <dbReference type="NCBI Taxonomy" id="2714956"/>
    <lineage>
        <taxon>Bacteria</taxon>
        <taxon>Bacillati</taxon>
        <taxon>Actinomycetota</taxon>
        <taxon>Actinomycetes</taxon>
        <taxon>Motilibacterales</taxon>
        <taxon>Motilibacteraceae</taxon>
        <taxon>Motilibacter</taxon>
    </lineage>
</organism>
<proteinExistence type="predicted"/>
<dbReference type="EMBL" id="JAANNP010000001">
    <property type="protein sequence ID" value="NHC12321.1"/>
    <property type="molecule type" value="Genomic_DNA"/>
</dbReference>
<dbReference type="Proteomes" id="UP000800981">
    <property type="component" value="Unassembled WGS sequence"/>
</dbReference>
<dbReference type="InterPro" id="IPR016155">
    <property type="entry name" value="Mopterin_synth/thiamin_S_b"/>
</dbReference>
<dbReference type="InterPro" id="IPR003749">
    <property type="entry name" value="ThiS/MoaD-like"/>
</dbReference>
<sequence length="93" mass="10127">MDVTVRLPAALRELADGRPAVILPVHDGDSTRALLRELAVRHPLLHRRLCDDRGELRRYVNVYVGEEDVRLCGLDAPLPAGAQLLVIPSVAGG</sequence>
<dbReference type="SUPFAM" id="SSF54285">
    <property type="entry name" value="MoaD/ThiS"/>
    <property type="match status" value="1"/>
</dbReference>
<protein>
    <submittedName>
        <fullName evidence="1">MoaD/ThiS family protein</fullName>
    </submittedName>
</protein>
<dbReference type="PANTHER" id="PTHR38031">
    <property type="entry name" value="SULFUR CARRIER PROTEIN SLR0821-RELATED"/>
    <property type="match status" value="1"/>
</dbReference>
<comment type="caution">
    <text evidence="1">The sequence shown here is derived from an EMBL/GenBank/DDBJ whole genome shotgun (WGS) entry which is preliminary data.</text>
</comment>
<keyword evidence="2" id="KW-1185">Reference proteome</keyword>
<gene>
    <name evidence="1" type="ORF">G9H71_00810</name>
</gene>